<evidence type="ECO:0008006" key="4">
    <source>
        <dbReference type="Google" id="ProtNLM"/>
    </source>
</evidence>
<sequence length="303" mass="31770">MKKILLYLCVLALIFAMAGCAQANPNAASASNAETIVLDATVSASNAFVSGSNAYVSGSNAYVSGSNAVASASNAASASPNTSGYALDTVIVFNDAELEKAVRENMKRPTGDILVADALTMDALDFQRNGVDRSEPLIQNLDALKYFTNLTYLGMGYAVGDGGDPVHGIDLSPLAGMTKLTSLQMACVPVSDISVVKNMPDLISFTDFGGGLLTDISPLAGLSKLQALTIRENKITDVSPLAGMTNLIYLDISDNQITDVTPLASLVNLERLYISNNPAKDLSSLAAIRAQLDEWDFEATAGK</sequence>
<dbReference type="SUPFAM" id="SSF52058">
    <property type="entry name" value="L domain-like"/>
    <property type="match status" value="1"/>
</dbReference>
<organism evidence="3">
    <name type="scientific">bioreactor metagenome</name>
    <dbReference type="NCBI Taxonomy" id="1076179"/>
    <lineage>
        <taxon>unclassified sequences</taxon>
        <taxon>metagenomes</taxon>
        <taxon>ecological metagenomes</taxon>
    </lineage>
</organism>
<name>A0A644Z7Y6_9ZZZZ</name>
<evidence type="ECO:0000256" key="1">
    <source>
        <dbReference type="ARBA" id="ARBA00022614"/>
    </source>
</evidence>
<protein>
    <recommendedName>
        <fullName evidence="4">Internalin-A</fullName>
    </recommendedName>
</protein>
<proteinExistence type="predicted"/>
<dbReference type="EMBL" id="VSSQ01007763">
    <property type="protein sequence ID" value="MPM36902.1"/>
    <property type="molecule type" value="Genomic_DNA"/>
</dbReference>
<dbReference type="PROSITE" id="PS51257">
    <property type="entry name" value="PROKAR_LIPOPROTEIN"/>
    <property type="match status" value="1"/>
</dbReference>
<evidence type="ECO:0000256" key="2">
    <source>
        <dbReference type="ARBA" id="ARBA00022737"/>
    </source>
</evidence>
<dbReference type="InterPro" id="IPR001611">
    <property type="entry name" value="Leu-rich_rpt"/>
</dbReference>
<gene>
    <name evidence="3" type="ORF">SDC9_83506</name>
</gene>
<dbReference type="Pfam" id="PF12799">
    <property type="entry name" value="LRR_4"/>
    <property type="match status" value="1"/>
</dbReference>
<keyword evidence="1" id="KW-0433">Leucine-rich repeat</keyword>
<dbReference type="InterPro" id="IPR025875">
    <property type="entry name" value="Leu-rich_rpt_4"/>
</dbReference>
<accession>A0A644Z7Y6</accession>
<dbReference type="InterPro" id="IPR050836">
    <property type="entry name" value="SDS22/Internalin_LRR"/>
</dbReference>
<dbReference type="PANTHER" id="PTHR46652:SF3">
    <property type="entry name" value="LEUCINE-RICH REPEAT-CONTAINING PROTEIN 9"/>
    <property type="match status" value="1"/>
</dbReference>
<dbReference type="AlphaFoldDB" id="A0A644Z7Y6"/>
<dbReference type="Gene3D" id="3.80.10.10">
    <property type="entry name" value="Ribonuclease Inhibitor"/>
    <property type="match status" value="1"/>
</dbReference>
<evidence type="ECO:0000313" key="3">
    <source>
        <dbReference type="EMBL" id="MPM36902.1"/>
    </source>
</evidence>
<dbReference type="PANTHER" id="PTHR46652">
    <property type="entry name" value="LEUCINE-RICH REPEAT AND IQ DOMAIN-CONTAINING PROTEIN 1-RELATED"/>
    <property type="match status" value="1"/>
</dbReference>
<dbReference type="PROSITE" id="PS51450">
    <property type="entry name" value="LRR"/>
    <property type="match status" value="2"/>
</dbReference>
<dbReference type="InterPro" id="IPR032675">
    <property type="entry name" value="LRR_dom_sf"/>
</dbReference>
<dbReference type="SMART" id="SM00365">
    <property type="entry name" value="LRR_SD22"/>
    <property type="match status" value="3"/>
</dbReference>
<reference evidence="3" key="1">
    <citation type="submission" date="2019-08" db="EMBL/GenBank/DDBJ databases">
        <authorList>
            <person name="Kucharzyk K."/>
            <person name="Murdoch R.W."/>
            <person name="Higgins S."/>
            <person name="Loffler F."/>
        </authorList>
    </citation>
    <scope>NUCLEOTIDE SEQUENCE</scope>
</reference>
<keyword evidence="2" id="KW-0677">Repeat</keyword>
<comment type="caution">
    <text evidence="3">The sequence shown here is derived from an EMBL/GenBank/DDBJ whole genome shotgun (WGS) entry which is preliminary data.</text>
</comment>